<organism evidence="1">
    <name type="scientific">marine sediment metagenome</name>
    <dbReference type="NCBI Taxonomy" id="412755"/>
    <lineage>
        <taxon>unclassified sequences</taxon>
        <taxon>metagenomes</taxon>
        <taxon>ecological metagenomes</taxon>
    </lineage>
</organism>
<proteinExistence type="predicted"/>
<dbReference type="SUPFAM" id="SSF56300">
    <property type="entry name" value="Metallo-dependent phosphatases"/>
    <property type="match status" value="1"/>
</dbReference>
<dbReference type="AlphaFoldDB" id="A0A0F9CZN9"/>
<name>A0A0F9CZN9_9ZZZZ</name>
<evidence type="ECO:0008006" key="2">
    <source>
        <dbReference type="Google" id="ProtNLM"/>
    </source>
</evidence>
<gene>
    <name evidence="1" type="ORF">LCGC14_2340670</name>
</gene>
<evidence type="ECO:0000313" key="1">
    <source>
        <dbReference type="EMBL" id="KKL46931.1"/>
    </source>
</evidence>
<comment type="caution">
    <text evidence="1">The sequence shown here is derived from an EMBL/GenBank/DDBJ whole genome shotgun (WGS) entry which is preliminary data.</text>
</comment>
<dbReference type="InterPro" id="IPR029052">
    <property type="entry name" value="Metallo-depent_PP-like"/>
</dbReference>
<dbReference type="EMBL" id="LAZR01033852">
    <property type="protein sequence ID" value="KKL46931.1"/>
    <property type="molecule type" value="Genomic_DNA"/>
</dbReference>
<accession>A0A0F9CZN9</accession>
<sequence length="113" mass="13159">MFKIAQISDLHFSKFSFKLKDIFSKRFIGMINLLVNRKKSYVSLHLKKLPEVFSTLNLDYVFISGDLTSTSLPKEFEKAKTYFQFFIESIRTGQKLVQGRAGKDLAFQLSDRH</sequence>
<dbReference type="Gene3D" id="3.60.21.10">
    <property type="match status" value="1"/>
</dbReference>
<protein>
    <recommendedName>
        <fullName evidence="2">Calcineurin-like phosphoesterase domain-containing protein</fullName>
    </recommendedName>
</protein>
<reference evidence="1" key="1">
    <citation type="journal article" date="2015" name="Nature">
        <title>Complex archaea that bridge the gap between prokaryotes and eukaryotes.</title>
        <authorList>
            <person name="Spang A."/>
            <person name="Saw J.H."/>
            <person name="Jorgensen S.L."/>
            <person name="Zaremba-Niedzwiedzka K."/>
            <person name="Martijn J."/>
            <person name="Lind A.E."/>
            <person name="van Eijk R."/>
            <person name="Schleper C."/>
            <person name="Guy L."/>
            <person name="Ettema T.J."/>
        </authorList>
    </citation>
    <scope>NUCLEOTIDE SEQUENCE</scope>
</reference>